<keyword evidence="2 13" id="KW-0813">Transport</keyword>
<keyword evidence="9 13" id="KW-0066">ATP synthesis</keyword>
<proteinExistence type="inferred from homology"/>
<feature type="compositionally biased region" description="Low complexity" evidence="16">
    <location>
        <begin position="13"/>
        <end position="23"/>
    </location>
</feature>
<evidence type="ECO:0000313" key="17">
    <source>
        <dbReference type="EMBL" id="MFC3714165.1"/>
    </source>
</evidence>
<keyword evidence="13" id="KW-1003">Cell membrane</keyword>
<dbReference type="EMBL" id="JBHRXV010000011">
    <property type="protein sequence ID" value="MFC3714165.1"/>
    <property type="molecule type" value="Genomic_DNA"/>
</dbReference>
<evidence type="ECO:0000256" key="1">
    <source>
        <dbReference type="ARBA" id="ARBA00005513"/>
    </source>
</evidence>
<keyword evidence="4 13" id="KW-0812">Transmembrane</keyword>
<dbReference type="Proteomes" id="UP001595615">
    <property type="component" value="Unassembled WGS sequence"/>
</dbReference>
<evidence type="ECO:0000256" key="15">
    <source>
        <dbReference type="SAM" id="Coils"/>
    </source>
</evidence>
<dbReference type="PANTHER" id="PTHR33445">
    <property type="entry name" value="ATP SYNTHASE SUBUNIT B', CHLOROPLASTIC"/>
    <property type="match status" value="1"/>
</dbReference>
<comment type="function">
    <text evidence="11">Component of the F(0) channel, it forms part of the peripheral stalk, linking F(1) to F(0). The b'-subunit is a diverged and duplicated form of b found in plants and photosynthetic bacteria.</text>
</comment>
<evidence type="ECO:0000256" key="3">
    <source>
        <dbReference type="ARBA" id="ARBA00022547"/>
    </source>
</evidence>
<comment type="function">
    <text evidence="10 13">F(1)F(0) ATP synthase produces ATP from ADP in the presence of a proton or sodium gradient. F-type ATPases consist of two structural domains, F(1) containing the extramembraneous catalytic core and F(0) containing the membrane proton channel, linked together by a central stalk and a peripheral stalk. During catalysis, ATP synthesis in the catalytic domain of F(1) is coupled via a rotary mechanism of the central stalk subunits to proton translocation.</text>
</comment>
<evidence type="ECO:0000256" key="13">
    <source>
        <dbReference type="HAMAP-Rule" id="MF_01398"/>
    </source>
</evidence>
<evidence type="ECO:0000256" key="9">
    <source>
        <dbReference type="ARBA" id="ARBA00023310"/>
    </source>
</evidence>
<dbReference type="RefSeq" id="WP_380863341.1">
    <property type="nucleotide sequence ID" value="NZ_JBHRXV010000011.1"/>
</dbReference>
<keyword evidence="8 13" id="KW-0472">Membrane</keyword>
<gene>
    <name evidence="13" type="primary">atpF</name>
    <name evidence="17" type="ORF">ACFOMD_16460</name>
</gene>
<dbReference type="InterPro" id="IPR050059">
    <property type="entry name" value="ATP_synthase_B_chain"/>
</dbReference>
<feature type="region of interest" description="Disordered" evidence="16">
    <location>
        <begin position="1"/>
        <end position="23"/>
    </location>
</feature>
<dbReference type="PANTHER" id="PTHR33445:SF1">
    <property type="entry name" value="ATP SYNTHASE SUBUNIT B"/>
    <property type="match status" value="1"/>
</dbReference>
<evidence type="ECO:0000256" key="14">
    <source>
        <dbReference type="RuleBase" id="RU003848"/>
    </source>
</evidence>
<organism evidence="17 18">
    <name type="scientific">Sphingoaurantiacus capsulatus</name>
    <dbReference type="NCBI Taxonomy" id="1771310"/>
    <lineage>
        <taxon>Bacteria</taxon>
        <taxon>Pseudomonadati</taxon>
        <taxon>Pseudomonadota</taxon>
        <taxon>Alphaproteobacteria</taxon>
        <taxon>Sphingomonadales</taxon>
        <taxon>Sphingosinicellaceae</taxon>
        <taxon>Sphingoaurantiacus</taxon>
    </lineage>
</organism>
<keyword evidence="7 13" id="KW-0406">Ion transport</keyword>
<reference evidence="18" key="1">
    <citation type="journal article" date="2019" name="Int. J. Syst. Evol. Microbiol.">
        <title>The Global Catalogue of Microorganisms (GCM) 10K type strain sequencing project: providing services to taxonomists for standard genome sequencing and annotation.</title>
        <authorList>
            <consortium name="The Broad Institute Genomics Platform"/>
            <consortium name="The Broad Institute Genome Sequencing Center for Infectious Disease"/>
            <person name="Wu L."/>
            <person name="Ma J."/>
        </authorList>
    </citation>
    <scope>NUCLEOTIDE SEQUENCE [LARGE SCALE GENOMIC DNA]</scope>
    <source>
        <strain evidence="18">KCTC 42644</strain>
    </source>
</reference>
<evidence type="ECO:0000256" key="10">
    <source>
        <dbReference type="ARBA" id="ARBA00025198"/>
    </source>
</evidence>
<evidence type="ECO:0000256" key="2">
    <source>
        <dbReference type="ARBA" id="ARBA00022448"/>
    </source>
</evidence>
<dbReference type="Pfam" id="PF00430">
    <property type="entry name" value="ATP-synt_B"/>
    <property type="match status" value="1"/>
</dbReference>
<keyword evidence="3 13" id="KW-0138">CF(0)</keyword>
<dbReference type="HAMAP" id="MF_01398">
    <property type="entry name" value="ATP_synth_b_bprime"/>
    <property type="match status" value="1"/>
</dbReference>
<evidence type="ECO:0000256" key="8">
    <source>
        <dbReference type="ARBA" id="ARBA00023136"/>
    </source>
</evidence>
<keyword evidence="6 13" id="KW-1133">Transmembrane helix</keyword>
<feature type="coiled-coil region" evidence="15">
    <location>
        <begin position="82"/>
        <end position="113"/>
    </location>
</feature>
<dbReference type="CDD" id="cd06503">
    <property type="entry name" value="ATP-synt_Fo_b"/>
    <property type="match status" value="1"/>
</dbReference>
<evidence type="ECO:0000256" key="5">
    <source>
        <dbReference type="ARBA" id="ARBA00022781"/>
    </source>
</evidence>
<comment type="caution">
    <text evidence="17">The sequence shown here is derived from an EMBL/GenBank/DDBJ whole genome shotgun (WGS) entry which is preliminary data.</text>
</comment>
<evidence type="ECO:0000256" key="4">
    <source>
        <dbReference type="ARBA" id="ARBA00022692"/>
    </source>
</evidence>
<comment type="subcellular location">
    <subcellularLocation>
        <location evidence="13">Cell membrane</location>
        <topology evidence="13">Single-pass membrane protein</topology>
    </subcellularLocation>
    <subcellularLocation>
        <location evidence="12">Endomembrane system</location>
        <topology evidence="12">Single-pass membrane protein</topology>
    </subcellularLocation>
</comment>
<evidence type="ECO:0000313" key="18">
    <source>
        <dbReference type="Proteomes" id="UP001595615"/>
    </source>
</evidence>
<evidence type="ECO:0000256" key="11">
    <source>
        <dbReference type="ARBA" id="ARBA00025614"/>
    </source>
</evidence>
<feature type="transmembrane region" description="Helical" evidence="13">
    <location>
        <begin position="47"/>
        <end position="64"/>
    </location>
</feature>
<keyword evidence="5 13" id="KW-0375">Hydrogen ion transport</keyword>
<evidence type="ECO:0000256" key="12">
    <source>
        <dbReference type="ARBA" id="ARBA00037847"/>
    </source>
</evidence>
<keyword evidence="18" id="KW-1185">Reference proteome</keyword>
<evidence type="ECO:0000256" key="6">
    <source>
        <dbReference type="ARBA" id="ARBA00022989"/>
    </source>
</evidence>
<evidence type="ECO:0000256" key="16">
    <source>
        <dbReference type="SAM" id="MobiDB-lite"/>
    </source>
</evidence>
<comment type="similarity">
    <text evidence="1 13 14">Belongs to the ATPase B chain family.</text>
</comment>
<accession>A0ABV7XDC0</accession>
<evidence type="ECO:0000256" key="7">
    <source>
        <dbReference type="ARBA" id="ARBA00023065"/>
    </source>
</evidence>
<keyword evidence="15" id="KW-0175">Coiled coil</keyword>
<protein>
    <recommendedName>
        <fullName evidence="13">ATP synthase subunit b</fullName>
    </recommendedName>
    <alternativeName>
        <fullName evidence="13">ATP synthase F(0) sector subunit b</fullName>
    </alternativeName>
    <alternativeName>
        <fullName evidence="13">ATPase subunit I</fullName>
    </alternativeName>
    <alternativeName>
        <fullName evidence="13">F-type ATPase subunit b</fullName>
        <shortName evidence="13">F-ATPase subunit b</shortName>
    </alternativeName>
</protein>
<name>A0ABV7XDC0_9SPHN</name>
<dbReference type="InterPro" id="IPR002146">
    <property type="entry name" value="ATP_synth_b/b'su_bac/chlpt"/>
</dbReference>
<sequence length="199" mass="20119">MSMSAQAAGRGPAQDAALPATTPADAATVTAQEEVPVGADRALGFDATGWVAIAMLVVIIIMLWKRVPAVIGKALDGQIATIRASLDEAASLRAEAEALKAKMAAQLASAEAESKAILAAAKTEADGLVAKAKADATALIARRRTSADAKIGAAERTAIAKVRGVIIDAATGAAATVIAEQSDAKTKKKLTDQAIADLH</sequence>
<comment type="subunit">
    <text evidence="13">F-type ATPases have 2 components, F(1) - the catalytic core - and F(0) - the membrane proton channel. F(1) has five subunits: alpha(3), beta(3), gamma(1), delta(1), epsilon(1). F(0) has three main subunits: a(1), b(2) and c(10-14). The alpha and beta chains form an alternating ring which encloses part of the gamma chain. F(1) is attached to F(0) by a central stalk formed by the gamma and epsilon chains, while a peripheral stalk is formed by the delta and b chains.</text>
</comment>